<feature type="compositionally biased region" description="Basic and acidic residues" evidence="1">
    <location>
        <begin position="23"/>
        <end position="36"/>
    </location>
</feature>
<organism evidence="2">
    <name type="scientific">Streptomyces sp. R11</name>
    <dbReference type="NCBI Taxonomy" id="3238625"/>
    <lineage>
        <taxon>Bacteria</taxon>
        <taxon>Bacillati</taxon>
        <taxon>Actinomycetota</taxon>
        <taxon>Actinomycetes</taxon>
        <taxon>Kitasatosporales</taxon>
        <taxon>Streptomycetaceae</taxon>
        <taxon>Streptomyces</taxon>
    </lineage>
</organism>
<feature type="region of interest" description="Disordered" evidence="1">
    <location>
        <begin position="1"/>
        <end position="52"/>
    </location>
</feature>
<name>A0AB39MXB8_9ACTN</name>
<sequence length="288" mass="30683">MTAPPTARVTAPPQAGNPSTADPDDRSTDRTSDRSTTDPGNPSTADPDDRSTARADQLLLARVSEAAGRARLGRRYATYGAPLAGPGVRGAAAVAARRLLRGGGPAGARARARLDLYERGLTVAGAGRIHVVRYDSTVVRRRRVVSRQGLARAYVLVDVDGERIVLRCGDFGDPEVWGPEIRRAVTDAQLPRALAAPAEGARLVFGPVWITRDGVGSRGAFLGGEQVRRVEVRNGSFAVRTAAGRWQVWGAVASGIPNLCVLQALAEHLAATAPHQRDDDRHDDDQRN</sequence>
<evidence type="ECO:0000313" key="2">
    <source>
        <dbReference type="EMBL" id="XDQ11035.1"/>
    </source>
</evidence>
<proteinExistence type="predicted"/>
<feature type="compositionally biased region" description="Low complexity" evidence="1">
    <location>
        <begin position="1"/>
        <end position="21"/>
    </location>
</feature>
<accession>A0AB39MXB8</accession>
<dbReference type="RefSeq" id="WP_369271306.1">
    <property type="nucleotide sequence ID" value="NZ_CP163432.1"/>
</dbReference>
<protein>
    <submittedName>
        <fullName evidence="2">DUF6585 family protein</fullName>
    </submittedName>
</protein>
<reference evidence="2" key="1">
    <citation type="submission" date="2024-07" db="EMBL/GenBank/DDBJ databases">
        <authorList>
            <person name="Yu S.T."/>
        </authorList>
    </citation>
    <scope>NUCLEOTIDE SEQUENCE</scope>
    <source>
        <strain evidence="2">R11</strain>
    </source>
</reference>
<gene>
    <name evidence="2" type="ORF">AB5J55_15840</name>
</gene>
<evidence type="ECO:0000256" key="1">
    <source>
        <dbReference type="SAM" id="MobiDB-lite"/>
    </source>
</evidence>
<dbReference type="Pfam" id="PF20226">
    <property type="entry name" value="DUF6585"/>
    <property type="match status" value="1"/>
</dbReference>
<dbReference type="EMBL" id="CP163432">
    <property type="protein sequence ID" value="XDQ11035.1"/>
    <property type="molecule type" value="Genomic_DNA"/>
</dbReference>
<dbReference type="AlphaFoldDB" id="A0AB39MXB8"/>
<dbReference type="InterPro" id="IPR046492">
    <property type="entry name" value="DUF6585"/>
</dbReference>